<dbReference type="KEGG" id="cang:105505445"/>
<sequence>MSRPPRAPVLKAPLASSSSTLFPHPLPEKAAAPSGVPRPPQCWGSCRWWGHLGGGAARSHRLRFPLSPPPRAAWLSPTLLKVRRASLKPLAAPHQGAFRAGNVIGQLIYLLTWSLFTAWLRPLTLLQGRRTSPQGSPPRPPLGDYAEPSCLCEMKIRRRRHEGPAWGRSGFLAEGLHLAPSSLSPAACGVVRMKGPWGRGAGIRRRR</sequence>
<evidence type="ECO:0000313" key="2">
    <source>
        <dbReference type="Proteomes" id="UP000233080"/>
    </source>
</evidence>
<dbReference type="Proteomes" id="UP000233080">
    <property type="component" value="Unassembled WGS sequence"/>
</dbReference>
<dbReference type="CTD" id="284186"/>
<dbReference type="Ensembl" id="ENSCANT00000038040.1">
    <property type="protein sequence ID" value="ENSCANP00000015107.1"/>
    <property type="gene ID" value="ENSCANG00000031010.1"/>
</dbReference>
<evidence type="ECO:0000313" key="1">
    <source>
        <dbReference type="Ensembl" id="ENSCANP00000015107.1"/>
    </source>
</evidence>
<protein>
    <submittedName>
        <fullName evidence="1">Uncharacterized protein</fullName>
    </submittedName>
</protein>
<reference evidence="1" key="1">
    <citation type="submission" date="2025-08" db="UniProtKB">
        <authorList>
            <consortium name="Ensembl"/>
        </authorList>
    </citation>
    <scope>IDENTIFICATION</scope>
</reference>
<dbReference type="RefSeq" id="XP_011788677.1">
    <property type="nucleotide sequence ID" value="XM_011933287.1"/>
</dbReference>
<keyword evidence="2" id="KW-1185">Reference proteome</keyword>
<name>A0A2K5IF69_COLAP</name>
<dbReference type="GeneID" id="105505445"/>
<dbReference type="AlphaFoldDB" id="A0A2K5IF69"/>
<reference evidence="1" key="2">
    <citation type="submission" date="2025-09" db="UniProtKB">
        <authorList>
            <consortium name="Ensembl"/>
        </authorList>
    </citation>
    <scope>IDENTIFICATION</scope>
</reference>
<organism evidence="1 2">
    <name type="scientific">Colobus angolensis palliatus</name>
    <name type="common">Peters' Angolan colobus</name>
    <dbReference type="NCBI Taxonomy" id="336983"/>
    <lineage>
        <taxon>Eukaryota</taxon>
        <taxon>Metazoa</taxon>
        <taxon>Chordata</taxon>
        <taxon>Craniata</taxon>
        <taxon>Vertebrata</taxon>
        <taxon>Euteleostomi</taxon>
        <taxon>Mammalia</taxon>
        <taxon>Eutheria</taxon>
        <taxon>Euarchontoglires</taxon>
        <taxon>Primates</taxon>
        <taxon>Haplorrhini</taxon>
        <taxon>Catarrhini</taxon>
        <taxon>Cercopithecidae</taxon>
        <taxon>Colobinae</taxon>
        <taxon>Colobus</taxon>
    </lineage>
</organism>
<accession>A0A2K5IF69</accession>
<proteinExistence type="predicted"/>